<dbReference type="InterPro" id="IPR016208">
    <property type="entry name" value="Ald_Oxase/xanthine_DH-like"/>
</dbReference>
<dbReference type="PANTHER" id="PTHR11908">
    <property type="entry name" value="XANTHINE DEHYDROGENASE"/>
    <property type="match status" value="1"/>
</dbReference>
<dbReference type="InterPro" id="IPR036856">
    <property type="entry name" value="Ald_Oxase/Xan_DH_a/b_sf"/>
</dbReference>
<proteinExistence type="predicted"/>
<dbReference type="Pfam" id="PF20256">
    <property type="entry name" value="MoCoBD_2"/>
    <property type="match status" value="1"/>
</dbReference>
<name>A0ABU0FED4_9HYPH</name>
<comment type="caution">
    <text evidence="4">The sequence shown here is derived from an EMBL/GenBank/DDBJ whole genome shotgun (WGS) entry which is preliminary data.</text>
</comment>
<dbReference type="PANTHER" id="PTHR11908:SF132">
    <property type="entry name" value="ALDEHYDE OXIDASE 1-RELATED"/>
    <property type="match status" value="1"/>
</dbReference>
<organism evidence="4 5">
    <name type="scientific">Labrys monachus</name>
    <dbReference type="NCBI Taxonomy" id="217067"/>
    <lineage>
        <taxon>Bacteria</taxon>
        <taxon>Pseudomonadati</taxon>
        <taxon>Pseudomonadota</taxon>
        <taxon>Alphaproteobacteria</taxon>
        <taxon>Hyphomicrobiales</taxon>
        <taxon>Xanthobacteraceae</taxon>
        <taxon>Labrys</taxon>
    </lineage>
</organism>
<dbReference type="Pfam" id="PF02738">
    <property type="entry name" value="MoCoBD_1"/>
    <property type="match status" value="1"/>
</dbReference>
<protein>
    <submittedName>
        <fullName evidence="4">Xanthine dehydrogenase YagR molybdenum-binding subunit</fullName>
        <ecNumber evidence="4">1.17.1.4</ecNumber>
    </submittedName>
</protein>
<feature type="domain" description="Aldehyde oxidase/xanthine dehydrogenase a/b hammerhead" evidence="3">
    <location>
        <begin position="26"/>
        <end position="138"/>
    </location>
</feature>
<dbReference type="SUPFAM" id="SSF54665">
    <property type="entry name" value="CO dehydrogenase molybdoprotein N-domain-like"/>
    <property type="match status" value="1"/>
</dbReference>
<evidence type="ECO:0000313" key="5">
    <source>
        <dbReference type="Proteomes" id="UP001237448"/>
    </source>
</evidence>
<dbReference type="SUPFAM" id="SSF56003">
    <property type="entry name" value="Molybdenum cofactor-binding domain"/>
    <property type="match status" value="1"/>
</dbReference>
<evidence type="ECO:0000256" key="2">
    <source>
        <dbReference type="ARBA" id="ARBA00023002"/>
    </source>
</evidence>
<dbReference type="Gene3D" id="3.90.1170.50">
    <property type="entry name" value="Aldehyde oxidase/xanthine dehydrogenase, a/b hammerhead"/>
    <property type="match status" value="1"/>
</dbReference>
<dbReference type="InterPro" id="IPR037165">
    <property type="entry name" value="AldOxase/xan_DH_Mopterin-bd_sf"/>
</dbReference>
<keyword evidence="5" id="KW-1185">Reference proteome</keyword>
<dbReference type="Gene3D" id="3.30.365.10">
    <property type="entry name" value="Aldehyde oxidase/xanthine dehydrogenase, molybdopterin binding domain"/>
    <property type="match status" value="4"/>
</dbReference>
<dbReference type="GO" id="GO:0004854">
    <property type="term" value="F:xanthine dehydrogenase activity"/>
    <property type="evidence" value="ECO:0007669"/>
    <property type="project" value="UniProtKB-EC"/>
</dbReference>
<dbReference type="InterPro" id="IPR046867">
    <property type="entry name" value="AldOxase/xan_DH_MoCoBD2"/>
</dbReference>
<dbReference type="EC" id="1.17.1.4" evidence="4"/>
<sequence>MDGAVPERKANMGDPIPRVDARLKVTGAARYPSDVPVADPAYAFLVTSAIARGRIRSLDLGAAKAVPGVLDILTHENAGEIRPLKTFSSGGQAGSSIVPLDSARIWHDGQILAMVVAETYEAAREAGHRIAIAYDAEKPSATFGSAGVETKPVAKVSKAHKDPTFGDAPQAFAASAVKVEADYSTPAQHHNPMELFTTTCLWTDGRLTVHEPSQFVYGMKAGVATQLGIDPADVHVVSPFVGGAFGSKGSLTARTAIVALAARRLRRPVKLVATRDQGFTIATYRAETRHSVKLGAGRDGRIAAYLHEAWELSSRPDDYNVSGTTSTAVMYDYGSIATRVNVVNADRNTPGFMRSPPEVPYMYALESAMDELAAALKMDPVALRRVNDTMKDPATGRPYTSRSLMQCYDAAAQAFGWSKRSPEPGSMRDGDWLIGWGCATATYPTQIGPAAARIALASDGTVRVQIAAHDVGTGAYTVIGQAAANRLGVAPDRVTVELGDSALPPAPVAGGSNTTASATSVVLKACDAVRARLFRSAITSNGGPFAGKPFEALDIRDGHLVAGDVSQRLDDAFRQLGESAIEEYAESFPPSLGPDAVSNLYKGRMSMVGGPKGEKLMFAFGAEFVEVRINARTREVRVPRAVGAFAAGHIMNPRTAHSQLMGGMIWGLSSALHEATEIDERTARYVNDNLADYLLPVNADVQSIDVILVPEEDSEVNPMGVKGLGELGNVGTNAAVANAVYHATGRRIRDLPIRIEKLL</sequence>
<dbReference type="Proteomes" id="UP001237448">
    <property type="component" value="Unassembled WGS sequence"/>
</dbReference>
<keyword evidence="1" id="KW-0500">Molybdenum</keyword>
<evidence type="ECO:0000256" key="1">
    <source>
        <dbReference type="ARBA" id="ARBA00022505"/>
    </source>
</evidence>
<reference evidence="4 5" key="1">
    <citation type="submission" date="2023-07" db="EMBL/GenBank/DDBJ databases">
        <title>Genomic Encyclopedia of Type Strains, Phase IV (KMG-IV): sequencing the most valuable type-strain genomes for metagenomic binning, comparative biology and taxonomic classification.</title>
        <authorList>
            <person name="Goeker M."/>
        </authorList>
    </citation>
    <scope>NUCLEOTIDE SEQUENCE [LARGE SCALE GENOMIC DNA]</scope>
    <source>
        <strain evidence="4 5">DSM 5896</strain>
    </source>
</reference>
<evidence type="ECO:0000259" key="3">
    <source>
        <dbReference type="SMART" id="SM01008"/>
    </source>
</evidence>
<dbReference type="Pfam" id="PF01315">
    <property type="entry name" value="Ald_Xan_dh_C"/>
    <property type="match status" value="1"/>
</dbReference>
<dbReference type="InterPro" id="IPR000674">
    <property type="entry name" value="Ald_Oxase/Xan_DH_a/b"/>
</dbReference>
<keyword evidence="2 4" id="KW-0560">Oxidoreductase</keyword>
<evidence type="ECO:0000313" key="4">
    <source>
        <dbReference type="EMBL" id="MDQ0392966.1"/>
    </source>
</evidence>
<dbReference type="InterPro" id="IPR008274">
    <property type="entry name" value="AldOxase/xan_DH_MoCoBD1"/>
</dbReference>
<dbReference type="EMBL" id="JAUSVK010000001">
    <property type="protein sequence ID" value="MDQ0392966.1"/>
    <property type="molecule type" value="Genomic_DNA"/>
</dbReference>
<dbReference type="RefSeq" id="WP_307427663.1">
    <property type="nucleotide sequence ID" value="NZ_JAUSVK010000001.1"/>
</dbReference>
<accession>A0ABU0FED4</accession>
<gene>
    <name evidence="4" type="ORF">J3R73_002758</name>
</gene>
<dbReference type="SMART" id="SM01008">
    <property type="entry name" value="Ald_Xan_dh_C"/>
    <property type="match status" value="1"/>
</dbReference>